<gene>
    <name evidence="2" type="ORF">M513_06405</name>
    <name evidence="3" type="ORF">M514_06405</name>
</gene>
<accession>A0A085M6A3</accession>
<dbReference type="EMBL" id="KL367482">
    <property type="protein sequence ID" value="KFD71535.1"/>
    <property type="molecule type" value="Genomic_DNA"/>
</dbReference>
<protein>
    <submittedName>
        <fullName evidence="2">Uncharacterized protein</fullName>
    </submittedName>
</protein>
<dbReference type="AlphaFoldDB" id="A0A085M6A3"/>
<evidence type="ECO:0000313" key="3">
    <source>
        <dbReference type="EMBL" id="KFD71535.1"/>
    </source>
</evidence>
<feature type="non-terminal residue" evidence="2">
    <location>
        <position position="1"/>
    </location>
</feature>
<feature type="non-terminal residue" evidence="2">
    <location>
        <position position="253"/>
    </location>
</feature>
<name>A0A085M6A3_9BILA</name>
<dbReference type="Proteomes" id="UP000030758">
    <property type="component" value="Unassembled WGS sequence"/>
</dbReference>
<feature type="transmembrane region" description="Helical" evidence="1">
    <location>
        <begin position="67"/>
        <end position="84"/>
    </location>
</feature>
<organism evidence="2 4">
    <name type="scientific">Trichuris suis</name>
    <name type="common">pig whipworm</name>
    <dbReference type="NCBI Taxonomy" id="68888"/>
    <lineage>
        <taxon>Eukaryota</taxon>
        <taxon>Metazoa</taxon>
        <taxon>Ecdysozoa</taxon>
        <taxon>Nematoda</taxon>
        <taxon>Enoplea</taxon>
        <taxon>Dorylaimia</taxon>
        <taxon>Trichinellida</taxon>
        <taxon>Trichuridae</taxon>
        <taxon>Trichuris</taxon>
    </lineage>
</organism>
<keyword evidence="1" id="KW-1133">Transmembrane helix</keyword>
<dbReference type="EMBL" id="KL363224">
    <property type="protein sequence ID" value="KFD52749.1"/>
    <property type="molecule type" value="Genomic_DNA"/>
</dbReference>
<keyword evidence="4" id="KW-1185">Reference proteome</keyword>
<evidence type="ECO:0000313" key="4">
    <source>
        <dbReference type="Proteomes" id="UP000030764"/>
    </source>
</evidence>
<dbReference type="Proteomes" id="UP000030764">
    <property type="component" value="Unassembled WGS sequence"/>
</dbReference>
<proteinExistence type="predicted"/>
<keyword evidence="1" id="KW-0472">Membrane</keyword>
<sequence length="253" mass="27927">ELTPKSILSASLKDPACINVFLVKLTRSSHDACLLKQSGTRRFFECIAPPDQIATCMALMQTKQLRGLLTNIFLSSVIIIAIGLRPNGFSTSLHRTIVLAKTGNISIRSLPIPIHWEPMPEIAYARNGYIEAGTLATPESKDKKASSFDRFSASSKIRCTESSVRPEVKNSRWFLPYGCSVGCSQRWKDLSMQNLLTGLQKQQKNYLRTTCVLEPPKPNELTPTVPPFHGVFSVTTFSRPSASPGMYGFGSSK</sequence>
<evidence type="ECO:0000256" key="1">
    <source>
        <dbReference type="SAM" id="Phobius"/>
    </source>
</evidence>
<keyword evidence="1" id="KW-0812">Transmembrane</keyword>
<reference evidence="2 4" key="1">
    <citation type="journal article" date="2014" name="Nat. Genet.">
        <title>Genome and transcriptome of the porcine whipworm Trichuris suis.</title>
        <authorList>
            <person name="Jex A.R."/>
            <person name="Nejsum P."/>
            <person name="Schwarz E.M."/>
            <person name="Hu L."/>
            <person name="Young N.D."/>
            <person name="Hall R.S."/>
            <person name="Korhonen P.K."/>
            <person name="Liao S."/>
            <person name="Thamsborg S."/>
            <person name="Xia J."/>
            <person name="Xu P."/>
            <person name="Wang S."/>
            <person name="Scheerlinck J.P."/>
            <person name="Hofmann A."/>
            <person name="Sternberg P.W."/>
            <person name="Wang J."/>
            <person name="Gasser R.B."/>
        </authorList>
    </citation>
    <scope>NUCLEOTIDE SEQUENCE [LARGE SCALE GENOMIC DNA]</scope>
    <source>
        <strain evidence="3">DCEP-RM93F</strain>
        <strain evidence="2">DCEP-RM93M</strain>
    </source>
</reference>
<evidence type="ECO:0000313" key="2">
    <source>
        <dbReference type="EMBL" id="KFD52749.1"/>
    </source>
</evidence>